<organism evidence="1 2">
    <name type="scientific">Stephania cephalantha</name>
    <dbReference type="NCBI Taxonomy" id="152367"/>
    <lineage>
        <taxon>Eukaryota</taxon>
        <taxon>Viridiplantae</taxon>
        <taxon>Streptophyta</taxon>
        <taxon>Embryophyta</taxon>
        <taxon>Tracheophyta</taxon>
        <taxon>Spermatophyta</taxon>
        <taxon>Magnoliopsida</taxon>
        <taxon>Ranunculales</taxon>
        <taxon>Menispermaceae</taxon>
        <taxon>Menispermoideae</taxon>
        <taxon>Cissampelideae</taxon>
        <taxon>Stephania</taxon>
    </lineage>
</organism>
<reference evidence="1 2" key="1">
    <citation type="submission" date="2024-01" db="EMBL/GenBank/DDBJ databases">
        <title>Genome assemblies of Stephania.</title>
        <authorList>
            <person name="Yang L."/>
        </authorList>
    </citation>
    <scope>NUCLEOTIDE SEQUENCE [LARGE SCALE GENOMIC DNA]</scope>
    <source>
        <strain evidence="1">JXDWG</strain>
        <tissue evidence="1">Leaf</tissue>
    </source>
</reference>
<gene>
    <name evidence="1" type="ORF">Scep_022288</name>
</gene>
<name>A0AAP0FGY6_9MAGN</name>
<dbReference type="Proteomes" id="UP001419268">
    <property type="component" value="Unassembled WGS sequence"/>
</dbReference>
<dbReference type="AlphaFoldDB" id="A0AAP0FGY6"/>
<proteinExistence type="predicted"/>
<accession>A0AAP0FGY6</accession>
<keyword evidence="2" id="KW-1185">Reference proteome</keyword>
<sequence length="99" mass="11292">MHLSIPASIGNPIDDVPSYMSGLFKVDKEGTELQRELQMLEKQYVFSNMCAESVNEAVQLLQENFPPDRFQENLLMPEKTLWFKMISNASILCCTSSML</sequence>
<protein>
    <submittedName>
        <fullName evidence="1">Uncharacterized protein</fullName>
    </submittedName>
</protein>
<comment type="caution">
    <text evidence="1">The sequence shown here is derived from an EMBL/GenBank/DDBJ whole genome shotgun (WGS) entry which is preliminary data.</text>
</comment>
<dbReference type="EMBL" id="JBBNAG010000009">
    <property type="protein sequence ID" value="KAK9105444.1"/>
    <property type="molecule type" value="Genomic_DNA"/>
</dbReference>
<evidence type="ECO:0000313" key="1">
    <source>
        <dbReference type="EMBL" id="KAK9105444.1"/>
    </source>
</evidence>
<evidence type="ECO:0000313" key="2">
    <source>
        <dbReference type="Proteomes" id="UP001419268"/>
    </source>
</evidence>